<keyword evidence="4" id="KW-1185">Reference proteome</keyword>
<gene>
    <name evidence="3" type="ORF">BDV95DRAFT_581954</name>
</gene>
<evidence type="ECO:0000313" key="3">
    <source>
        <dbReference type="EMBL" id="KAF2867337.1"/>
    </source>
</evidence>
<dbReference type="SUPFAM" id="SSF81383">
    <property type="entry name" value="F-box domain"/>
    <property type="match status" value="1"/>
</dbReference>
<comment type="caution">
    <text evidence="3">The sequence shown here is derived from an EMBL/GenBank/DDBJ whole genome shotgun (WGS) entry which is preliminary data.</text>
</comment>
<sequence>MQNSAITKLPDEVLVNIFTRLRGRQRYNNRDLLNLALTCRPFVPAAREVLLVAPSFHLFRVAGLVRNYLQYPQLADAVRELEITALHKDQPDRELMTRYGQETAPGAYPARGSTIWSANPLEHSRKPSSYPAPTLDPLKLDARFKKACIEVIESHSLSAQKRKAWIQDLEVGCMRAFLGLLLVLLPKIKVLLLGANYLRHYPILAGLVGYSSLVGWSEFSHSAATTPAEWENSYLVDVFNVLAPKLKEFELPAIWFRHFMAPWPQLLPGLSHLSALQTLTISGPILTSIVQRDNYNGVEGQQADLVVFPASVRHLRIVDASVAVALWVIEHGERQQNNIKDRMPALAKITIYYYRALDDNSFSCDDNHDNNSLLPRFRRIERSTGIKIETWEPMHILPVSCVHGQPWKYHWMELLEIETKRIEQQRENLRERAEALAREKGELLRNVIDISYQPGKLRPYTTTAQYIDNEWAHNDVIEYYHCITVTKEEDLEWSRGFTHVTF</sequence>
<dbReference type="AlphaFoldDB" id="A0A7C8I0F4"/>
<dbReference type="EMBL" id="JAADJZ010000023">
    <property type="protein sequence ID" value="KAF2867337.1"/>
    <property type="molecule type" value="Genomic_DNA"/>
</dbReference>
<evidence type="ECO:0000313" key="4">
    <source>
        <dbReference type="Proteomes" id="UP000481861"/>
    </source>
</evidence>
<organism evidence="3 4">
    <name type="scientific">Massariosphaeria phaeospora</name>
    <dbReference type="NCBI Taxonomy" id="100035"/>
    <lineage>
        <taxon>Eukaryota</taxon>
        <taxon>Fungi</taxon>
        <taxon>Dikarya</taxon>
        <taxon>Ascomycota</taxon>
        <taxon>Pezizomycotina</taxon>
        <taxon>Dothideomycetes</taxon>
        <taxon>Pleosporomycetidae</taxon>
        <taxon>Pleosporales</taxon>
        <taxon>Pleosporales incertae sedis</taxon>
        <taxon>Massariosphaeria</taxon>
    </lineage>
</organism>
<protein>
    <recommendedName>
        <fullName evidence="2">F-box domain-containing protein</fullName>
    </recommendedName>
</protein>
<dbReference type="OrthoDB" id="3682027at2759"/>
<keyword evidence="1" id="KW-0175">Coiled coil</keyword>
<dbReference type="CDD" id="cd09917">
    <property type="entry name" value="F-box_SF"/>
    <property type="match status" value="1"/>
</dbReference>
<dbReference type="Pfam" id="PF12937">
    <property type="entry name" value="F-box-like"/>
    <property type="match status" value="1"/>
</dbReference>
<reference evidence="3 4" key="1">
    <citation type="submission" date="2020-01" db="EMBL/GenBank/DDBJ databases">
        <authorList>
            <consortium name="DOE Joint Genome Institute"/>
            <person name="Haridas S."/>
            <person name="Albert R."/>
            <person name="Binder M."/>
            <person name="Bloem J."/>
            <person name="Labutti K."/>
            <person name="Salamov A."/>
            <person name="Andreopoulos B."/>
            <person name="Baker S.E."/>
            <person name="Barry K."/>
            <person name="Bills G."/>
            <person name="Bluhm B.H."/>
            <person name="Cannon C."/>
            <person name="Castanera R."/>
            <person name="Culley D.E."/>
            <person name="Daum C."/>
            <person name="Ezra D."/>
            <person name="Gonzalez J.B."/>
            <person name="Henrissat B."/>
            <person name="Kuo A."/>
            <person name="Liang C."/>
            <person name="Lipzen A."/>
            <person name="Lutzoni F."/>
            <person name="Magnuson J."/>
            <person name="Mondo S."/>
            <person name="Nolan M."/>
            <person name="Ohm R."/>
            <person name="Pangilinan J."/>
            <person name="Park H.-J.H."/>
            <person name="Ramirez L."/>
            <person name="Alfaro M."/>
            <person name="Sun H."/>
            <person name="Tritt A."/>
            <person name="Yoshinaga Y."/>
            <person name="Zwiers L.-H.L."/>
            <person name="Turgeon B.G."/>
            <person name="Goodwin S.B."/>
            <person name="Spatafora J.W."/>
            <person name="Crous P.W."/>
            <person name="Grigoriev I.V."/>
        </authorList>
    </citation>
    <scope>NUCLEOTIDE SEQUENCE [LARGE SCALE GENOMIC DNA]</scope>
    <source>
        <strain evidence="3 4">CBS 611.86</strain>
    </source>
</reference>
<dbReference type="InterPro" id="IPR036047">
    <property type="entry name" value="F-box-like_dom_sf"/>
</dbReference>
<evidence type="ECO:0000259" key="2">
    <source>
        <dbReference type="Pfam" id="PF12937"/>
    </source>
</evidence>
<feature type="domain" description="F-box" evidence="2">
    <location>
        <begin position="7"/>
        <end position="42"/>
    </location>
</feature>
<feature type="coiled-coil region" evidence="1">
    <location>
        <begin position="412"/>
        <end position="446"/>
    </location>
</feature>
<accession>A0A7C8I0F4</accession>
<evidence type="ECO:0000256" key="1">
    <source>
        <dbReference type="SAM" id="Coils"/>
    </source>
</evidence>
<dbReference type="Proteomes" id="UP000481861">
    <property type="component" value="Unassembled WGS sequence"/>
</dbReference>
<name>A0A7C8I0F4_9PLEO</name>
<dbReference type="InterPro" id="IPR001810">
    <property type="entry name" value="F-box_dom"/>
</dbReference>
<proteinExistence type="predicted"/>